<dbReference type="AlphaFoldDB" id="A0A1M7QFZ9"/>
<proteinExistence type="inferred from homology"/>
<evidence type="ECO:0000256" key="1">
    <source>
        <dbReference type="ARBA" id="ARBA00008812"/>
    </source>
</evidence>
<dbReference type="SMART" id="SM00867">
    <property type="entry name" value="YceI"/>
    <property type="match status" value="1"/>
</dbReference>
<dbReference type="SUPFAM" id="SSF101874">
    <property type="entry name" value="YceI-like"/>
    <property type="match status" value="1"/>
</dbReference>
<keyword evidence="4" id="KW-1185">Reference proteome</keyword>
<dbReference type="RefSeq" id="WP_073502492.1">
    <property type="nucleotide sequence ID" value="NZ_FRBI01000034.1"/>
</dbReference>
<dbReference type="InterPro" id="IPR007372">
    <property type="entry name" value="Lipid/polyisoprenoid-bd_YceI"/>
</dbReference>
<dbReference type="PANTHER" id="PTHR34406:SF1">
    <property type="entry name" value="PROTEIN YCEI"/>
    <property type="match status" value="1"/>
</dbReference>
<reference evidence="3 4" key="1">
    <citation type="submission" date="2016-11" db="EMBL/GenBank/DDBJ databases">
        <authorList>
            <person name="Jaros S."/>
            <person name="Januszkiewicz K."/>
            <person name="Wedrychowicz H."/>
        </authorList>
    </citation>
    <scope>NUCLEOTIDE SEQUENCE [LARGE SCALE GENOMIC DNA]</scope>
    <source>
        <strain evidence="3 4">CGMCC 4.2025</strain>
    </source>
</reference>
<name>A0A1M7QFZ9_9ACTN</name>
<evidence type="ECO:0000313" key="4">
    <source>
        <dbReference type="Proteomes" id="UP000184111"/>
    </source>
</evidence>
<accession>A0A1M7QFZ9</accession>
<organism evidence="3 4">
    <name type="scientific">Actinacidiphila paucisporea</name>
    <dbReference type="NCBI Taxonomy" id="310782"/>
    <lineage>
        <taxon>Bacteria</taxon>
        <taxon>Bacillati</taxon>
        <taxon>Actinomycetota</taxon>
        <taxon>Actinomycetes</taxon>
        <taxon>Kitasatosporales</taxon>
        <taxon>Streptomycetaceae</taxon>
        <taxon>Actinacidiphila</taxon>
    </lineage>
</organism>
<dbReference type="Pfam" id="PF04264">
    <property type="entry name" value="YceI"/>
    <property type="match status" value="1"/>
</dbReference>
<sequence length="209" mass="21933">MGLFARKSTVTPAAAPAATASATQAGATADLAHLTGDYVIDTSHSEIGFSARHAMVTTIRGRFTDYEGTLALDGADPSASSATLTIKVASVDTALGARDEHLRNGDFFAAEEFPEITFRSTSAEQIDAETYRMHGDLTVKGITRPVTIDLTLNGQVTDPYGNVRVGFDGSATVSRGDWGLTYNAALEGGGVLISDKVKLTFDISAVRQA</sequence>
<evidence type="ECO:0000259" key="2">
    <source>
        <dbReference type="SMART" id="SM00867"/>
    </source>
</evidence>
<dbReference type="OrthoDB" id="9811006at2"/>
<comment type="similarity">
    <text evidence="1">Belongs to the UPF0312 family.</text>
</comment>
<gene>
    <name evidence="3" type="ORF">SAMN05216499_13418</name>
</gene>
<evidence type="ECO:0000313" key="3">
    <source>
        <dbReference type="EMBL" id="SHN29846.1"/>
    </source>
</evidence>
<protein>
    <submittedName>
        <fullName evidence="3">Polyisoprenoid-binding protein YceI</fullName>
    </submittedName>
</protein>
<dbReference type="STRING" id="310782.SAMN05216499_13418"/>
<dbReference type="InterPro" id="IPR036761">
    <property type="entry name" value="TTHA0802/YceI-like_sf"/>
</dbReference>
<dbReference type="EMBL" id="FRBI01000034">
    <property type="protein sequence ID" value="SHN29846.1"/>
    <property type="molecule type" value="Genomic_DNA"/>
</dbReference>
<dbReference type="Proteomes" id="UP000184111">
    <property type="component" value="Unassembled WGS sequence"/>
</dbReference>
<dbReference type="Gene3D" id="2.40.128.110">
    <property type="entry name" value="Lipid/polyisoprenoid-binding, YceI-like"/>
    <property type="match status" value="1"/>
</dbReference>
<feature type="domain" description="Lipid/polyisoprenoid-binding YceI-like" evidence="2">
    <location>
        <begin position="37"/>
        <end position="206"/>
    </location>
</feature>
<dbReference type="PANTHER" id="PTHR34406">
    <property type="entry name" value="PROTEIN YCEI"/>
    <property type="match status" value="1"/>
</dbReference>